<accession>A0A1R2AQ15</accession>
<keyword evidence="2" id="KW-1185">Reference proteome</keyword>
<evidence type="ECO:0000313" key="1">
    <source>
        <dbReference type="EMBL" id="OMJ66535.1"/>
    </source>
</evidence>
<protein>
    <submittedName>
        <fullName evidence="1">Uncharacterized protein</fullName>
    </submittedName>
</protein>
<evidence type="ECO:0000313" key="2">
    <source>
        <dbReference type="Proteomes" id="UP000187209"/>
    </source>
</evidence>
<dbReference type="EMBL" id="MPUH01001693">
    <property type="protein sequence ID" value="OMJ66535.1"/>
    <property type="molecule type" value="Genomic_DNA"/>
</dbReference>
<dbReference type="AlphaFoldDB" id="A0A1R2AQ15"/>
<proteinExistence type="predicted"/>
<dbReference type="CDD" id="cd23686">
    <property type="entry name" value="mS82"/>
    <property type="match status" value="1"/>
</dbReference>
<dbReference type="Proteomes" id="UP000187209">
    <property type="component" value="Unassembled WGS sequence"/>
</dbReference>
<organism evidence="1 2">
    <name type="scientific">Stentor coeruleus</name>
    <dbReference type="NCBI Taxonomy" id="5963"/>
    <lineage>
        <taxon>Eukaryota</taxon>
        <taxon>Sar</taxon>
        <taxon>Alveolata</taxon>
        <taxon>Ciliophora</taxon>
        <taxon>Postciliodesmatophora</taxon>
        <taxon>Heterotrichea</taxon>
        <taxon>Heterotrichida</taxon>
        <taxon>Stentoridae</taxon>
        <taxon>Stentor</taxon>
    </lineage>
</organism>
<sequence>MATATATKVALGVGRYVRPFPIPFNRKISEQMEEYYGLGSFHCPEHQILATSLKEISSSYKKASSQDKKTLALNEILAWKTYISEREKILPDSYKIPEKTHARLHRIWGQTLHYEKVDIECKRMLDFHTKYVEHYQYDVPLDKRSLFEMIHPHAGYMNLLPLSFTFEDLISFYKVQIVASYERSLGEDILSRSISCYNYYRLFLDENVGHVDKKKCLELLGAFKFPGFKSLDEMKKYFDWSLKELDGEFDGMKDEEYFIRLNFARKIFLDYNL</sequence>
<gene>
    <name evidence="1" type="ORF">SteCoe_36583</name>
</gene>
<dbReference type="OrthoDB" id="287882at2759"/>
<name>A0A1R2AQ15_9CILI</name>
<comment type="caution">
    <text evidence="1">The sequence shown here is derived from an EMBL/GenBank/DDBJ whole genome shotgun (WGS) entry which is preliminary data.</text>
</comment>
<reference evidence="1 2" key="1">
    <citation type="submission" date="2016-11" db="EMBL/GenBank/DDBJ databases">
        <title>The macronuclear genome of Stentor coeruleus: a giant cell with tiny introns.</title>
        <authorList>
            <person name="Slabodnick M."/>
            <person name="Ruby J.G."/>
            <person name="Reiff S.B."/>
            <person name="Swart E.C."/>
            <person name="Gosai S."/>
            <person name="Prabakaran S."/>
            <person name="Witkowska E."/>
            <person name="Larue G.E."/>
            <person name="Fisher S."/>
            <person name="Freeman R.M."/>
            <person name="Gunawardena J."/>
            <person name="Chu W."/>
            <person name="Stover N.A."/>
            <person name="Gregory B.D."/>
            <person name="Nowacki M."/>
            <person name="Derisi J."/>
            <person name="Roy S.W."/>
            <person name="Marshall W.F."/>
            <person name="Sood P."/>
        </authorList>
    </citation>
    <scope>NUCLEOTIDE SEQUENCE [LARGE SCALE GENOMIC DNA]</scope>
    <source>
        <strain evidence="1">WM001</strain>
    </source>
</reference>